<evidence type="ECO:0000259" key="1">
    <source>
        <dbReference type="SMART" id="SM00360"/>
    </source>
</evidence>
<protein>
    <recommendedName>
        <fullName evidence="1">RRM domain-containing protein</fullName>
    </recommendedName>
</protein>
<dbReference type="Proteomes" id="UP001189429">
    <property type="component" value="Unassembled WGS sequence"/>
</dbReference>
<sequence length="226" mass="23991">MLAARQRQAAAAPAASRASGARVKVGNLTPGISTVNLKDALQRWGIMGISHIEKPQGSFGKEAVVHFKKEADAELMLQASGIQVEGRACTVTPMAKVEKASKVDAGSAGSQGGPLAAAETNLMKVVGMKSGSEQQDLITFLRGRGVLGIVEVVARGSTGLVRFQQAEHVKAAVMKADGGIMGREKHKLSLQPIDQAEWLRVLTEQVPLEPRRPRSARRPDMAVIIS</sequence>
<dbReference type="InterPro" id="IPR035979">
    <property type="entry name" value="RBD_domain_sf"/>
</dbReference>
<dbReference type="CDD" id="cd00590">
    <property type="entry name" value="RRM_SF"/>
    <property type="match status" value="1"/>
</dbReference>
<name>A0ABN9RFN8_9DINO</name>
<evidence type="ECO:0000313" key="2">
    <source>
        <dbReference type="EMBL" id="CAK0817857.1"/>
    </source>
</evidence>
<reference evidence="2" key="1">
    <citation type="submission" date="2023-10" db="EMBL/GenBank/DDBJ databases">
        <authorList>
            <person name="Chen Y."/>
            <person name="Shah S."/>
            <person name="Dougan E. K."/>
            <person name="Thang M."/>
            <person name="Chan C."/>
        </authorList>
    </citation>
    <scope>NUCLEOTIDE SEQUENCE [LARGE SCALE GENOMIC DNA]</scope>
</reference>
<keyword evidence="3" id="KW-1185">Reference proteome</keyword>
<feature type="domain" description="RRM" evidence="1">
    <location>
        <begin position="22"/>
        <end position="92"/>
    </location>
</feature>
<dbReference type="Gene3D" id="3.30.70.330">
    <property type="match status" value="1"/>
</dbReference>
<dbReference type="InterPro" id="IPR012677">
    <property type="entry name" value="Nucleotide-bd_a/b_plait_sf"/>
</dbReference>
<proteinExistence type="predicted"/>
<dbReference type="InterPro" id="IPR000504">
    <property type="entry name" value="RRM_dom"/>
</dbReference>
<dbReference type="SMART" id="SM00360">
    <property type="entry name" value="RRM"/>
    <property type="match status" value="1"/>
</dbReference>
<dbReference type="EMBL" id="CAUYUJ010006580">
    <property type="protein sequence ID" value="CAK0817857.1"/>
    <property type="molecule type" value="Genomic_DNA"/>
</dbReference>
<organism evidence="2 3">
    <name type="scientific">Prorocentrum cordatum</name>
    <dbReference type="NCBI Taxonomy" id="2364126"/>
    <lineage>
        <taxon>Eukaryota</taxon>
        <taxon>Sar</taxon>
        <taxon>Alveolata</taxon>
        <taxon>Dinophyceae</taxon>
        <taxon>Prorocentrales</taxon>
        <taxon>Prorocentraceae</taxon>
        <taxon>Prorocentrum</taxon>
    </lineage>
</organism>
<dbReference type="Pfam" id="PF00076">
    <property type="entry name" value="RRM_1"/>
    <property type="match status" value="1"/>
</dbReference>
<accession>A0ABN9RFN8</accession>
<gene>
    <name evidence="2" type="ORF">PCOR1329_LOCUS20317</name>
</gene>
<evidence type="ECO:0000313" key="3">
    <source>
        <dbReference type="Proteomes" id="UP001189429"/>
    </source>
</evidence>
<dbReference type="SUPFAM" id="SSF54928">
    <property type="entry name" value="RNA-binding domain, RBD"/>
    <property type="match status" value="1"/>
</dbReference>
<comment type="caution">
    <text evidence="2">The sequence shown here is derived from an EMBL/GenBank/DDBJ whole genome shotgun (WGS) entry which is preliminary data.</text>
</comment>